<comment type="caution">
    <text evidence="2">The sequence shown here is derived from an EMBL/GenBank/DDBJ whole genome shotgun (WGS) entry which is preliminary data.</text>
</comment>
<evidence type="ECO:0000313" key="2">
    <source>
        <dbReference type="EMBL" id="MBB6000127.1"/>
    </source>
</evidence>
<dbReference type="Gene3D" id="3.40.50.410">
    <property type="entry name" value="von Willebrand factor, type A domain"/>
    <property type="match status" value="1"/>
</dbReference>
<proteinExistence type="predicted"/>
<gene>
    <name evidence="2" type="ORF">HNR25_003878</name>
</gene>
<dbReference type="Pfam" id="PF05762">
    <property type="entry name" value="VWA_CoxE"/>
    <property type="match status" value="1"/>
</dbReference>
<protein>
    <recommendedName>
        <fullName evidence="4">VWA domain-containing protein</fullName>
    </recommendedName>
</protein>
<evidence type="ECO:0000313" key="3">
    <source>
        <dbReference type="Proteomes" id="UP000578077"/>
    </source>
</evidence>
<feature type="region of interest" description="Disordered" evidence="1">
    <location>
        <begin position="363"/>
        <end position="382"/>
    </location>
</feature>
<evidence type="ECO:0000256" key="1">
    <source>
        <dbReference type="SAM" id="MobiDB-lite"/>
    </source>
</evidence>
<sequence>MPTHIDPGARAPAAASGAWKRLSAALTTQAANLAERDDLIVTCAPGAGGGAPGCYIPDRAAIELDGTYLGCDPATCRPHRAADRARYAALWGVLCHEAAHAHHSRWRPDPAAPPATARAALLLEESRVEAAHLARRPADAPWLRAAVERLLLDDIIDPDTGHATPPATAAHAAHAAALLLARTDAGLLTRAETRPVAEAATAVLGPSRMAALAALWHRAHACADDDAATMMELGRAWGAITTATTGAGVGQDGADALAAALDAAAAAVAATRPAPPADDDPAPGRPPAAKTRPVFDTPPAHETVITGTRAPTRGEQADARRLAQTLGRAAHREPVTTTTSAPTPPGRLRMRAVLARQAQQAAGALPTAEPFTRTHRRPNPRPPLRLGIACDVSGSMDAAVGPVASAAYICARACTHLPSGSATATVAFNHDVHAVTDPRRPPTRVTEFTATGFDEDLATATDALDHALGLARPGAARLLVIVSDGRFDEDRRARAQQRLDRLGAAGCALVWLAVATRPDALDGTEVTVLDQAQEHRLPQVVGRAAARALAAA</sequence>
<name>A0A841E848_9ACTN</name>
<dbReference type="InterPro" id="IPR008912">
    <property type="entry name" value="Uncharacterised_CoxE"/>
</dbReference>
<dbReference type="RefSeq" id="WP_184637358.1">
    <property type="nucleotide sequence ID" value="NZ_BAABKT010000012.1"/>
</dbReference>
<evidence type="ECO:0008006" key="4">
    <source>
        <dbReference type="Google" id="ProtNLM"/>
    </source>
</evidence>
<dbReference type="SUPFAM" id="SSF53300">
    <property type="entry name" value="vWA-like"/>
    <property type="match status" value="1"/>
</dbReference>
<keyword evidence="3" id="KW-1185">Reference proteome</keyword>
<reference evidence="2 3" key="1">
    <citation type="submission" date="2020-08" db="EMBL/GenBank/DDBJ databases">
        <title>Sequencing the genomes of 1000 actinobacteria strains.</title>
        <authorList>
            <person name="Klenk H.-P."/>
        </authorList>
    </citation>
    <scope>NUCLEOTIDE SEQUENCE [LARGE SCALE GENOMIC DNA]</scope>
    <source>
        <strain evidence="2 3">DSM 44593</strain>
    </source>
</reference>
<dbReference type="InterPro" id="IPR036465">
    <property type="entry name" value="vWFA_dom_sf"/>
</dbReference>
<dbReference type="EMBL" id="JACHLY010000001">
    <property type="protein sequence ID" value="MBB6000127.1"/>
    <property type="molecule type" value="Genomic_DNA"/>
</dbReference>
<accession>A0A841E848</accession>
<dbReference type="AlphaFoldDB" id="A0A841E848"/>
<dbReference type="Proteomes" id="UP000578077">
    <property type="component" value="Unassembled WGS sequence"/>
</dbReference>
<organism evidence="2 3">
    <name type="scientific">Streptomonospora salina</name>
    <dbReference type="NCBI Taxonomy" id="104205"/>
    <lineage>
        <taxon>Bacteria</taxon>
        <taxon>Bacillati</taxon>
        <taxon>Actinomycetota</taxon>
        <taxon>Actinomycetes</taxon>
        <taxon>Streptosporangiales</taxon>
        <taxon>Nocardiopsidaceae</taxon>
        <taxon>Streptomonospora</taxon>
    </lineage>
</organism>
<feature type="region of interest" description="Disordered" evidence="1">
    <location>
        <begin position="270"/>
        <end position="304"/>
    </location>
</feature>